<dbReference type="AlphaFoldDB" id="A0A4Q7L5Y1"/>
<dbReference type="InterPro" id="IPR045926">
    <property type="entry name" value="DUF6345"/>
</dbReference>
<feature type="compositionally biased region" description="Low complexity" evidence="1">
    <location>
        <begin position="458"/>
        <end position="478"/>
    </location>
</feature>
<evidence type="ECO:0000256" key="1">
    <source>
        <dbReference type="SAM" id="MobiDB-lite"/>
    </source>
</evidence>
<evidence type="ECO:0000313" key="2">
    <source>
        <dbReference type="EMBL" id="RZS43682.1"/>
    </source>
</evidence>
<dbReference type="Pfam" id="PF19872">
    <property type="entry name" value="DUF6345"/>
    <property type="match status" value="1"/>
</dbReference>
<gene>
    <name evidence="2" type="ORF">EV193_102663</name>
</gene>
<dbReference type="RefSeq" id="WP_130343491.1">
    <property type="nucleotide sequence ID" value="NZ_SGWQ01000002.1"/>
</dbReference>
<keyword evidence="3" id="KW-1185">Reference proteome</keyword>
<protein>
    <submittedName>
        <fullName evidence="2">Uncharacterized protein</fullName>
    </submittedName>
</protein>
<proteinExistence type="predicted"/>
<sequence>MALLKPDTATAAETATAGLSVIGAANPFAPGKATREETKGVKQDMYGFCSIEDFPAGISDLGATHEDALGFHDYVKQFNTPNFWYKDGNVQAWIYGETYDNWQDDYGFDAARVVYHSGHGDMDGNGVFWIPMGATWGGTAWASSNDMRLGNEMARYVFFSTCLSLRVHAGHSPIRTWYNSNLGLRMLFGFETISIDSPNYGKFFFQEWNKGADHSFSDAWLDASWRIYTKQAPSAVGFGATQAEAQDRCFNERAFFDGRPSKAWWWWRWYDAAKQISAPLETLPDAVTSVRFLAPDLSTDRLSQLAQQFGVSSEERAEMPAGSQGIVLRSGGDGPTLSVTADGTREIRFARPDGGGRDAPDAEEAVRLAQQAVESFGLAENVDLIADKVRHAYNAGASREETVDPRRQETTVVLTQVIDGVPVVTPGVGEVRVSVDGTGTVTRIVDASRRVEDVLDRSASVPPDPSGSASSARSSASSVDEVLDQQQQRLLRRLSASGRVPTNVTVVPETTEVGYSLQNGDGTLVARRTVEVDCGEGLRKQYVLEQPL</sequence>
<dbReference type="OrthoDB" id="7757946at2"/>
<dbReference type="EMBL" id="SGWQ01000002">
    <property type="protein sequence ID" value="RZS43682.1"/>
    <property type="molecule type" value="Genomic_DNA"/>
</dbReference>
<name>A0A4Q7L5Y1_9PSEU</name>
<evidence type="ECO:0000313" key="3">
    <source>
        <dbReference type="Proteomes" id="UP000294257"/>
    </source>
</evidence>
<feature type="region of interest" description="Disordered" evidence="1">
    <location>
        <begin position="455"/>
        <end position="482"/>
    </location>
</feature>
<dbReference type="Proteomes" id="UP000294257">
    <property type="component" value="Unassembled WGS sequence"/>
</dbReference>
<comment type="caution">
    <text evidence="2">The sequence shown here is derived from an EMBL/GenBank/DDBJ whole genome shotgun (WGS) entry which is preliminary data.</text>
</comment>
<reference evidence="2 3" key="1">
    <citation type="submission" date="2019-02" db="EMBL/GenBank/DDBJ databases">
        <title>Genomic Encyclopedia of Type Strains, Phase IV (KMG-IV): sequencing the most valuable type-strain genomes for metagenomic binning, comparative biology and taxonomic classification.</title>
        <authorList>
            <person name="Goeker M."/>
        </authorList>
    </citation>
    <scope>NUCLEOTIDE SEQUENCE [LARGE SCALE GENOMIC DNA]</scope>
    <source>
        <strain evidence="2 3">DSM 101727</strain>
    </source>
</reference>
<accession>A0A4Q7L5Y1</accession>
<organism evidence="2 3">
    <name type="scientific">Herbihabitans rhizosphaerae</name>
    <dbReference type="NCBI Taxonomy" id="1872711"/>
    <lineage>
        <taxon>Bacteria</taxon>
        <taxon>Bacillati</taxon>
        <taxon>Actinomycetota</taxon>
        <taxon>Actinomycetes</taxon>
        <taxon>Pseudonocardiales</taxon>
        <taxon>Pseudonocardiaceae</taxon>
        <taxon>Herbihabitans</taxon>
    </lineage>
</organism>